<dbReference type="AlphaFoldDB" id="A0A4Y7KYK7"/>
<dbReference type="Gramene" id="RZC78394">
    <property type="protein sequence ID" value="RZC78394"/>
    <property type="gene ID" value="C5167_002598"/>
</dbReference>
<evidence type="ECO:0000313" key="1">
    <source>
        <dbReference type="EMBL" id="RZC78394.1"/>
    </source>
</evidence>
<evidence type="ECO:0000313" key="2">
    <source>
        <dbReference type="Proteomes" id="UP000316621"/>
    </source>
</evidence>
<proteinExistence type="predicted"/>
<accession>A0A4Y7KYK7</accession>
<dbReference type="Proteomes" id="UP000316621">
    <property type="component" value="Chromosome 9"/>
</dbReference>
<sequence length="93" mass="10749">MQIQRFHIRLNVLLSHLMRAGNLPRLLKVIEILNQKVIEILFTESTLERSGYHSTSTVEFTLDSRLSAFKVPLTMANDRIAEKAEAYTKVFED</sequence>
<reference evidence="1 2" key="1">
    <citation type="journal article" date="2018" name="Science">
        <title>The opium poppy genome and morphinan production.</title>
        <authorList>
            <person name="Guo L."/>
            <person name="Winzer T."/>
            <person name="Yang X."/>
            <person name="Li Y."/>
            <person name="Ning Z."/>
            <person name="He Z."/>
            <person name="Teodor R."/>
            <person name="Lu Y."/>
            <person name="Bowser T.A."/>
            <person name="Graham I.A."/>
            <person name="Ye K."/>
        </authorList>
    </citation>
    <scope>NUCLEOTIDE SEQUENCE [LARGE SCALE GENOMIC DNA]</scope>
    <source>
        <strain evidence="2">cv. HN1</strain>
        <tissue evidence="1">Leaves</tissue>
    </source>
</reference>
<feature type="non-terminal residue" evidence="1">
    <location>
        <position position="93"/>
    </location>
</feature>
<organism evidence="1 2">
    <name type="scientific">Papaver somniferum</name>
    <name type="common">Opium poppy</name>
    <dbReference type="NCBI Taxonomy" id="3469"/>
    <lineage>
        <taxon>Eukaryota</taxon>
        <taxon>Viridiplantae</taxon>
        <taxon>Streptophyta</taxon>
        <taxon>Embryophyta</taxon>
        <taxon>Tracheophyta</taxon>
        <taxon>Spermatophyta</taxon>
        <taxon>Magnoliopsida</taxon>
        <taxon>Ranunculales</taxon>
        <taxon>Papaveraceae</taxon>
        <taxon>Papaveroideae</taxon>
        <taxon>Papaver</taxon>
    </lineage>
</organism>
<keyword evidence="2" id="KW-1185">Reference proteome</keyword>
<name>A0A4Y7KYK7_PAPSO</name>
<protein>
    <submittedName>
        <fullName evidence="1">Uncharacterized protein</fullName>
    </submittedName>
</protein>
<gene>
    <name evidence="1" type="ORF">C5167_002598</name>
</gene>
<dbReference type="EMBL" id="CM010723">
    <property type="protein sequence ID" value="RZC78394.1"/>
    <property type="molecule type" value="Genomic_DNA"/>
</dbReference>